<accession>A0AA38C012</accession>
<reference evidence="22 23" key="1">
    <citation type="journal article" date="2021" name="Nat. Plants">
        <title>The Taxus genome provides insights into paclitaxel biosynthesis.</title>
        <authorList>
            <person name="Xiong X."/>
            <person name="Gou J."/>
            <person name="Liao Q."/>
            <person name="Li Y."/>
            <person name="Zhou Q."/>
            <person name="Bi G."/>
            <person name="Li C."/>
            <person name="Du R."/>
            <person name="Wang X."/>
            <person name="Sun T."/>
            <person name="Guo L."/>
            <person name="Liang H."/>
            <person name="Lu P."/>
            <person name="Wu Y."/>
            <person name="Zhang Z."/>
            <person name="Ro D.K."/>
            <person name="Shang Y."/>
            <person name="Huang S."/>
            <person name="Yan J."/>
        </authorList>
    </citation>
    <scope>NUCLEOTIDE SEQUENCE [LARGE SCALE GENOMIC DNA]</scope>
    <source>
        <strain evidence="22">Ta-2019</strain>
    </source>
</reference>
<dbReference type="Gene3D" id="1.10.510.10">
    <property type="entry name" value="Transferase(Phosphotransferase) domain 1"/>
    <property type="match status" value="1"/>
</dbReference>
<evidence type="ECO:0000256" key="3">
    <source>
        <dbReference type="ARBA" id="ARBA00022527"/>
    </source>
</evidence>
<dbReference type="Gene3D" id="3.30.200.20">
    <property type="entry name" value="Phosphorylase Kinase, domain 1"/>
    <property type="match status" value="1"/>
</dbReference>
<dbReference type="PROSITE" id="PS00107">
    <property type="entry name" value="PROTEIN_KINASE_ATP"/>
    <property type="match status" value="1"/>
</dbReference>
<evidence type="ECO:0000256" key="11">
    <source>
        <dbReference type="ARBA" id="ARBA00022989"/>
    </source>
</evidence>
<feature type="domain" description="Bulb-type lectin" evidence="21">
    <location>
        <begin position="73"/>
        <end position="196"/>
    </location>
</feature>
<evidence type="ECO:0000256" key="18">
    <source>
        <dbReference type="PROSITE-ProRule" id="PRU10141"/>
    </source>
</evidence>
<comment type="subcellular location">
    <subcellularLocation>
        <location evidence="1">Membrane</location>
        <topology evidence="1">Single-pass membrane protein</topology>
    </subcellularLocation>
</comment>
<protein>
    <recommendedName>
        <fullName evidence="2">non-specific serine/threonine protein kinase</fullName>
        <ecNumber evidence="2">2.7.11.1</ecNumber>
    </recommendedName>
</protein>
<evidence type="ECO:0000259" key="21">
    <source>
        <dbReference type="PROSITE" id="PS50927"/>
    </source>
</evidence>
<feature type="non-terminal residue" evidence="22">
    <location>
        <position position="1"/>
    </location>
</feature>
<dbReference type="InterPro" id="IPR001245">
    <property type="entry name" value="Ser-Thr/Tyr_kinase_cat_dom"/>
</dbReference>
<dbReference type="InterPro" id="IPR051343">
    <property type="entry name" value="G-type_lectin_kinases/EP1-like"/>
</dbReference>
<keyword evidence="15" id="KW-0325">Glycoprotein</keyword>
<keyword evidence="7" id="KW-0732">Signal</keyword>
<gene>
    <name evidence="22" type="ORF">KI387_034428</name>
</gene>
<dbReference type="InterPro" id="IPR036426">
    <property type="entry name" value="Bulb-type_lectin_dom_sf"/>
</dbReference>
<dbReference type="SUPFAM" id="SSF56112">
    <property type="entry name" value="Protein kinase-like (PK-like)"/>
    <property type="match status" value="1"/>
</dbReference>
<dbReference type="InterPro" id="IPR024171">
    <property type="entry name" value="SRK-like_kinase"/>
</dbReference>
<keyword evidence="4" id="KW-0245">EGF-like domain</keyword>
<keyword evidence="6 19" id="KW-0812">Transmembrane</keyword>
<evidence type="ECO:0000256" key="9">
    <source>
        <dbReference type="ARBA" id="ARBA00022777"/>
    </source>
</evidence>
<dbReference type="GO" id="GO:0004674">
    <property type="term" value="F:protein serine/threonine kinase activity"/>
    <property type="evidence" value="ECO:0007669"/>
    <property type="project" value="UniProtKB-KW"/>
</dbReference>
<name>A0AA38C012_TAXCH</name>
<evidence type="ECO:0000256" key="14">
    <source>
        <dbReference type="ARBA" id="ARBA00023170"/>
    </source>
</evidence>
<evidence type="ECO:0000313" key="23">
    <source>
        <dbReference type="Proteomes" id="UP000824469"/>
    </source>
</evidence>
<dbReference type="SMART" id="SM00108">
    <property type="entry name" value="B_lectin"/>
    <property type="match status" value="1"/>
</dbReference>
<dbReference type="OMA" id="ATNWTEG"/>
<evidence type="ECO:0000259" key="20">
    <source>
        <dbReference type="PROSITE" id="PS50011"/>
    </source>
</evidence>
<dbReference type="Pfam" id="PF07714">
    <property type="entry name" value="PK_Tyr_Ser-Thr"/>
    <property type="match status" value="1"/>
</dbReference>
<dbReference type="PROSITE" id="PS50011">
    <property type="entry name" value="PROTEIN_KINASE_DOM"/>
    <property type="match status" value="1"/>
</dbReference>
<organism evidence="22 23">
    <name type="scientific">Taxus chinensis</name>
    <name type="common">Chinese yew</name>
    <name type="synonym">Taxus wallichiana var. chinensis</name>
    <dbReference type="NCBI Taxonomy" id="29808"/>
    <lineage>
        <taxon>Eukaryota</taxon>
        <taxon>Viridiplantae</taxon>
        <taxon>Streptophyta</taxon>
        <taxon>Embryophyta</taxon>
        <taxon>Tracheophyta</taxon>
        <taxon>Spermatophyta</taxon>
        <taxon>Pinopsida</taxon>
        <taxon>Pinidae</taxon>
        <taxon>Conifers II</taxon>
        <taxon>Cupressales</taxon>
        <taxon>Taxaceae</taxon>
        <taxon>Taxus</taxon>
    </lineage>
</organism>
<evidence type="ECO:0000256" key="16">
    <source>
        <dbReference type="ARBA" id="ARBA00047899"/>
    </source>
</evidence>
<evidence type="ECO:0000256" key="4">
    <source>
        <dbReference type="ARBA" id="ARBA00022536"/>
    </source>
</evidence>
<keyword evidence="13" id="KW-1015">Disulfide bond</keyword>
<keyword evidence="8 18" id="KW-0547">Nucleotide-binding</keyword>
<dbReference type="Gene3D" id="2.90.10.10">
    <property type="entry name" value="Bulb-type lectin domain"/>
    <property type="match status" value="1"/>
</dbReference>
<evidence type="ECO:0000256" key="12">
    <source>
        <dbReference type="ARBA" id="ARBA00023136"/>
    </source>
</evidence>
<evidence type="ECO:0000256" key="7">
    <source>
        <dbReference type="ARBA" id="ARBA00022729"/>
    </source>
</evidence>
<sequence>LQLSRMMALNCYIPCKASISLFVTIFVISSFLFEYCGAIRSANTHGGITWINNVQSLGLLPLPPDYIGVLTVRPILLTNNIPYNGAFLQFGCGFFCYDFPCDRGYSFATFFSIYGEDGTHPVDLQMVWSANRERLLEDNATLGLTSNGNLVLKDADSPLVWSTNTFTKDFQGMRIEESGNLVIFNNSNGTLWQSFDCPTDKLLLGQKMNVGQKLIANNFPTNTSPCIFFGTLLLHGFEWFISTAPPQMYFRYPQKPSPEKFAYIQFENESLYYFHEGSLSNLSLSIPKNCIYFMLASDGHMQFYSFADKTGKSVTDYLTDSTDALNVCDYPTPCGDYGICTDGQCSCPKEANAFDQIDVSKPNLGCLPHSPPVCPKSPTSSDQDHQFLEVEHISYDGTANFSSGLCYLESIVYSLRMNNPSEKFYNSTAYIKIQRTSNGSKSSVIVISVAVVGGMTLMFLLCWAWRTKSKRNKQDEKMNEDDHLDWPAGLPLRFSFLELQRATNDFSSKLGSGGFGSVYEGVLIDGTKIAVKCLDRAGQGTREFRAEVETLGNIHHLHLVKLKGFCAEKSHRMLVYEHLSNGSLDKWIFPNETRQHVLDWKTRSKNILLDQNFNAKVSDFGLAKLINREESEVITMMRGTPGYMAPELLKMHFTEKADIFSFGVMVVEIVCGKRNREDSEHGLLSVLQSKAEERRLIELVDEEMDVKEEAVKMLE</sequence>
<keyword evidence="11 19" id="KW-1133">Transmembrane helix</keyword>
<keyword evidence="14" id="KW-0675">Receptor</keyword>
<feature type="binding site" evidence="18">
    <location>
        <position position="532"/>
    </location>
    <ligand>
        <name>ATP</name>
        <dbReference type="ChEBI" id="CHEBI:30616"/>
    </ligand>
</feature>
<dbReference type="PROSITE" id="PS50927">
    <property type="entry name" value="BULB_LECTIN"/>
    <property type="match status" value="1"/>
</dbReference>
<keyword evidence="12 19" id="KW-0472">Membrane</keyword>
<dbReference type="InterPro" id="IPR000719">
    <property type="entry name" value="Prot_kinase_dom"/>
</dbReference>
<feature type="non-terminal residue" evidence="22">
    <location>
        <position position="715"/>
    </location>
</feature>
<dbReference type="GO" id="GO:0016020">
    <property type="term" value="C:membrane"/>
    <property type="evidence" value="ECO:0007669"/>
    <property type="project" value="UniProtKB-SubCell"/>
</dbReference>
<feature type="transmembrane region" description="Helical" evidence="19">
    <location>
        <begin position="444"/>
        <end position="465"/>
    </location>
</feature>
<keyword evidence="9" id="KW-0418">Kinase</keyword>
<feature type="domain" description="Protein kinase" evidence="20">
    <location>
        <begin position="504"/>
        <end position="715"/>
    </location>
</feature>
<evidence type="ECO:0000256" key="2">
    <source>
        <dbReference type="ARBA" id="ARBA00012513"/>
    </source>
</evidence>
<comment type="catalytic activity">
    <reaction evidence="16">
        <text>L-threonyl-[protein] + ATP = O-phospho-L-threonyl-[protein] + ADP + H(+)</text>
        <dbReference type="Rhea" id="RHEA:46608"/>
        <dbReference type="Rhea" id="RHEA-COMP:11060"/>
        <dbReference type="Rhea" id="RHEA-COMP:11605"/>
        <dbReference type="ChEBI" id="CHEBI:15378"/>
        <dbReference type="ChEBI" id="CHEBI:30013"/>
        <dbReference type="ChEBI" id="CHEBI:30616"/>
        <dbReference type="ChEBI" id="CHEBI:61977"/>
        <dbReference type="ChEBI" id="CHEBI:456216"/>
        <dbReference type="EC" id="2.7.11.1"/>
    </reaction>
</comment>
<dbReference type="AlphaFoldDB" id="A0AA38C012"/>
<comment type="caution">
    <text evidence="22">The sequence shown here is derived from an EMBL/GenBank/DDBJ whole genome shotgun (WGS) entry which is preliminary data.</text>
</comment>
<dbReference type="PANTHER" id="PTHR47976:SF30">
    <property type="entry name" value="RECEPTOR-LIKE SERINE_THREONINE-PROTEIN KINASE"/>
    <property type="match status" value="1"/>
</dbReference>
<evidence type="ECO:0000256" key="15">
    <source>
        <dbReference type="ARBA" id="ARBA00023180"/>
    </source>
</evidence>
<dbReference type="EMBL" id="JAHRHJ020003813">
    <property type="protein sequence ID" value="KAH9290311.1"/>
    <property type="molecule type" value="Genomic_DNA"/>
</dbReference>
<keyword evidence="3" id="KW-0723">Serine/threonine-protein kinase</keyword>
<dbReference type="CDD" id="cd00028">
    <property type="entry name" value="B_lectin"/>
    <property type="match status" value="1"/>
</dbReference>
<dbReference type="Pfam" id="PF00069">
    <property type="entry name" value="Pkinase"/>
    <property type="match status" value="1"/>
</dbReference>
<dbReference type="GO" id="GO:0005524">
    <property type="term" value="F:ATP binding"/>
    <property type="evidence" value="ECO:0007669"/>
    <property type="project" value="UniProtKB-UniRule"/>
</dbReference>
<dbReference type="InterPro" id="IPR017441">
    <property type="entry name" value="Protein_kinase_ATP_BS"/>
</dbReference>
<dbReference type="FunFam" id="3.30.200.20:FF:000178">
    <property type="entry name" value="serine/threonine-protein kinase PBS1-like"/>
    <property type="match status" value="1"/>
</dbReference>
<evidence type="ECO:0000256" key="13">
    <source>
        <dbReference type="ARBA" id="ARBA00023157"/>
    </source>
</evidence>
<dbReference type="PIRSF" id="PIRSF000641">
    <property type="entry name" value="SRK"/>
    <property type="match status" value="1"/>
</dbReference>
<evidence type="ECO:0000256" key="1">
    <source>
        <dbReference type="ARBA" id="ARBA00004167"/>
    </source>
</evidence>
<comment type="catalytic activity">
    <reaction evidence="17">
        <text>L-seryl-[protein] + ATP = O-phospho-L-seryl-[protein] + ADP + H(+)</text>
        <dbReference type="Rhea" id="RHEA:17989"/>
        <dbReference type="Rhea" id="RHEA-COMP:9863"/>
        <dbReference type="Rhea" id="RHEA-COMP:11604"/>
        <dbReference type="ChEBI" id="CHEBI:15378"/>
        <dbReference type="ChEBI" id="CHEBI:29999"/>
        <dbReference type="ChEBI" id="CHEBI:30616"/>
        <dbReference type="ChEBI" id="CHEBI:83421"/>
        <dbReference type="ChEBI" id="CHEBI:456216"/>
        <dbReference type="EC" id="2.7.11.1"/>
    </reaction>
</comment>
<evidence type="ECO:0000256" key="6">
    <source>
        <dbReference type="ARBA" id="ARBA00022692"/>
    </source>
</evidence>
<dbReference type="EC" id="2.7.11.1" evidence="2"/>
<dbReference type="Proteomes" id="UP000824469">
    <property type="component" value="Unassembled WGS sequence"/>
</dbReference>
<dbReference type="PANTHER" id="PTHR47976">
    <property type="entry name" value="G-TYPE LECTIN S-RECEPTOR-LIKE SERINE/THREONINE-PROTEIN KINASE SD2-5"/>
    <property type="match status" value="1"/>
</dbReference>
<evidence type="ECO:0000256" key="8">
    <source>
        <dbReference type="ARBA" id="ARBA00022741"/>
    </source>
</evidence>
<dbReference type="Pfam" id="PF01453">
    <property type="entry name" value="B_lectin"/>
    <property type="match status" value="1"/>
</dbReference>
<dbReference type="InterPro" id="IPR011009">
    <property type="entry name" value="Kinase-like_dom_sf"/>
</dbReference>
<evidence type="ECO:0000256" key="5">
    <source>
        <dbReference type="ARBA" id="ARBA00022679"/>
    </source>
</evidence>
<dbReference type="InterPro" id="IPR001480">
    <property type="entry name" value="Bulb-type_lectin_dom"/>
</dbReference>
<evidence type="ECO:0000313" key="22">
    <source>
        <dbReference type="EMBL" id="KAH9290311.1"/>
    </source>
</evidence>
<keyword evidence="5" id="KW-0808">Transferase</keyword>
<keyword evidence="10 18" id="KW-0067">ATP-binding</keyword>
<evidence type="ECO:0000256" key="17">
    <source>
        <dbReference type="ARBA" id="ARBA00048679"/>
    </source>
</evidence>
<evidence type="ECO:0000256" key="19">
    <source>
        <dbReference type="SAM" id="Phobius"/>
    </source>
</evidence>
<dbReference type="SUPFAM" id="SSF51110">
    <property type="entry name" value="alpha-D-mannose-specific plant lectins"/>
    <property type="match status" value="1"/>
</dbReference>
<keyword evidence="23" id="KW-1185">Reference proteome</keyword>
<proteinExistence type="predicted"/>
<evidence type="ECO:0000256" key="10">
    <source>
        <dbReference type="ARBA" id="ARBA00022840"/>
    </source>
</evidence>